<accession>A0A4R0RPJ9</accession>
<sequence length="460" mass="51111">MSPRSKNLSADEAKCILLHNIFVREALKPNFDWGTVPFINIPFSESEAIEDWCSSSPKIPRSLGKALALISREDQQDQYALSTVVDRRALDLHVTVSTLTVYVAGTKTVPDTVKSVIVQLWGLLRDRSTTDKDLLTVIIRHGLRRFRACLLAHWEEYASRAAEAQTVLQPADARLFASFHGIICEVKDQLGHANVDISILVDLVNRLLTAYKKASRLVNAIGAYPHKASLYPKANVFEGSMTQWHCDTYLWMATCIQEMKRATSETLRGKWKLDVQLVPTRLPLQIPVLPVACDWHTFIRDGVAAGQHVDRSGGPNAPQYDAHKAPSYQLTPNASTQLKDLIERAMHAYQRTALPSGPYYTHAECNLAAFLHDSGLTQSHNEELAIATSSPPCLACCIFIGNCNIQVPEDVRSYEDGALFWTLPSDTSTSLVKQIQDDFFSVLAAYLADKREKAGGFSTV</sequence>
<dbReference type="Proteomes" id="UP000292702">
    <property type="component" value="Unassembled WGS sequence"/>
</dbReference>
<name>A0A4R0RPJ9_9APHY</name>
<keyword evidence="2" id="KW-1185">Reference proteome</keyword>
<reference evidence="1 2" key="1">
    <citation type="submission" date="2018-11" db="EMBL/GenBank/DDBJ databases">
        <title>Genome assembly of Steccherinum ochraceum LE-BIN_3174, the white-rot fungus of the Steccherinaceae family (The Residual Polyporoid clade, Polyporales, Basidiomycota).</title>
        <authorList>
            <person name="Fedorova T.V."/>
            <person name="Glazunova O.A."/>
            <person name="Landesman E.O."/>
            <person name="Moiseenko K.V."/>
            <person name="Psurtseva N.V."/>
            <person name="Savinova O.S."/>
            <person name="Shakhova N.V."/>
            <person name="Tyazhelova T.V."/>
            <person name="Vasina D.V."/>
        </authorList>
    </citation>
    <scope>NUCLEOTIDE SEQUENCE [LARGE SCALE GENOMIC DNA]</scope>
    <source>
        <strain evidence="1 2">LE-BIN_3174</strain>
    </source>
</reference>
<evidence type="ECO:0000313" key="1">
    <source>
        <dbReference type="EMBL" id="TCD64314.1"/>
    </source>
</evidence>
<comment type="caution">
    <text evidence="1">The sequence shown here is derived from an EMBL/GenBank/DDBJ whole genome shotgun (WGS) entry which is preliminary data.</text>
</comment>
<dbReference type="EMBL" id="RWJN01000243">
    <property type="protein sequence ID" value="TCD64314.1"/>
    <property type="molecule type" value="Genomic_DNA"/>
</dbReference>
<protein>
    <submittedName>
        <fullName evidence="1">Uncharacterized protein</fullName>
    </submittedName>
</protein>
<organism evidence="1 2">
    <name type="scientific">Steccherinum ochraceum</name>
    <dbReference type="NCBI Taxonomy" id="92696"/>
    <lineage>
        <taxon>Eukaryota</taxon>
        <taxon>Fungi</taxon>
        <taxon>Dikarya</taxon>
        <taxon>Basidiomycota</taxon>
        <taxon>Agaricomycotina</taxon>
        <taxon>Agaricomycetes</taxon>
        <taxon>Polyporales</taxon>
        <taxon>Steccherinaceae</taxon>
        <taxon>Steccherinum</taxon>
    </lineage>
</organism>
<evidence type="ECO:0000313" key="2">
    <source>
        <dbReference type="Proteomes" id="UP000292702"/>
    </source>
</evidence>
<proteinExistence type="predicted"/>
<dbReference type="AlphaFoldDB" id="A0A4R0RPJ9"/>
<gene>
    <name evidence="1" type="ORF">EIP91_004261</name>
</gene>